<gene>
    <name evidence="1" type="ordered locus">Ppro_2296</name>
</gene>
<dbReference type="KEGG" id="ppd:Ppro_2296"/>
<accession>A1ARD3</accession>
<evidence type="ECO:0000313" key="2">
    <source>
        <dbReference type="Proteomes" id="UP000006732"/>
    </source>
</evidence>
<dbReference type="AlphaFoldDB" id="A1ARD3"/>
<dbReference type="Proteomes" id="UP000006732">
    <property type="component" value="Chromosome"/>
</dbReference>
<reference evidence="1 2" key="1">
    <citation type="submission" date="2006-10" db="EMBL/GenBank/DDBJ databases">
        <title>Complete sequence of chromosome of Pelobacter propionicus DSM 2379.</title>
        <authorList>
            <consortium name="US DOE Joint Genome Institute"/>
            <person name="Copeland A."/>
            <person name="Lucas S."/>
            <person name="Lapidus A."/>
            <person name="Barry K."/>
            <person name="Detter J.C."/>
            <person name="Glavina del Rio T."/>
            <person name="Hammon N."/>
            <person name="Israni S."/>
            <person name="Dalin E."/>
            <person name="Tice H."/>
            <person name="Pitluck S."/>
            <person name="Saunders E."/>
            <person name="Brettin T."/>
            <person name="Bruce D."/>
            <person name="Han C."/>
            <person name="Tapia R."/>
            <person name="Schmutz J."/>
            <person name="Larimer F."/>
            <person name="Land M."/>
            <person name="Hauser L."/>
            <person name="Kyrpides N."/>
            <person name="Kim E."/>
            <person name="Lovley D."/>
            <person name="Richardson P."/>
        </authorList>
    </citation>
    <scope>NUCLEOTIDE SEQUENCE [LARGE SCALE GENOMIC DNA]</scope>
    <source>
        <strain evidence="2">DSM 2379 / NBRC 103807 / OttBd1</strain>
    </source>
</reference>
<dbReference type="EMBL" id="CP000482">
    <property type="protein sequence ID" value="ABK99903.1"/>
    <property type="molecule type" value="Genomic_DNA"/>
</dbReference>
<dbReference type="HOGENOM" id="CLU_1400741_0_0_7"/>
<keyword evidence="2" id="KW-1185">Reference proteome</keyword>
<protein>
    <submittedName>
        <fullName evidence="1">Uncharacterized protein</fullName>
    </submittedName>
</protein>
<sequence length="212" mass="24924">MGEHMNNQECSKSIDVESELPKCGFSRLKPLQQCIPADFFKYNRHNILTNAYKQLVLDQGPYFYFITLTFARNVGFNSICKFTGDYIHYHNKEIFNVKYRPQNKYIQGFAFLEDHPNKDFGDRIHIHLLIKCHSKFNEWDNFDSHTEIFHTAAKQVKDDNGRPVFNPGCIDIQRYRDSGAIAYCFKCIWDGNIDRVKFICKDGLSDNQSILW</sequence>
<evidence type="ECO:0000313" key="1">
    <source>
        <dbReference type="EMBL" id="ABK99903.1"/>
    </source>
</evidence>
<name>A1ARD3_PELPD</name>
<proteinExistence type="predicted"/>
<organism evidence="1 2">
    <name type="scientific">Pelobacter propionicus (strain DSM 2379 / NBRC 103807 / OttBd1)</name>
    <dbReference type="NCBI Taxonomy" id="338966"/>
    <lineage>
        <taxon>Bacteria</taxon>
        <taxon>Pseudomonadati</taxon>
        <taxon>Thermodesulfobacteriota</taxon>
        <taxon>Desulfuromonadia</taxon>
        <taxon>Desulfuromonadales</taxon>
        <taxon>Desulfuromonadaceae</taxon>
        <taxon>Pelobacter</taxon>
    </lineage>
</organism>